<name>A0A8J3YQM9_9ACTN</name>
<dbReference type="EMBL" id="BOPF01000021">
    <property type="protein sequence ID" value="GIJ48558.1"/>
    <property type="molecule type" value="Genomic_DNA"/>
</dbReference>
<accession>A0A8J3YQM9</accession>
<dbReference type="AlphaFoldDB" id="A0A8J3YQM9"/>
<comment type="caution">
    <text evidence="2">The sequence shown here is derived from an EMBL/GenBank/DDBJ whole genome shotgun (WGS) entry which is preliminary data.</text>
</comment>
<protein>
    <recommendedName>
        <fullName evidence="1">Guanylate cyclase domain-containing protein</fullName>
    </recommendedName>
</protein>
<dbReference type="PANTHER" id="PTHR47691:SF3">
    <property type="entry name" value="HTH-TYPE TRANSCRIPTIONAL REGULATOR RV0890C-RELATED"/>
    <property type="match status" value="1"/>
</dbReference>
<evidence type="ECO:0000313" key="2">
    <source>
        <dbReference type="EMBL" id="GIJ48558.1"/>
    </source>
</evidence>
<dbReference type="InterPro" id="IPR001054">
    <property type="entry name" value="A/G_cyclase"/>
</dbReference>
<dbReference type="SMART" id="SM00044">
    <property type="entry name" value="CYCc"/>
    <property type="match status" value="1"/>
</dbReference>
<dbReference type="InterPro" id="IPR011990">
    <property type="entry name" value="TPR-like_helical_dom_sf"/>
</dbReference>
<dbReference type="GO" id="GO:0035556">
    <property type="term" value="P:intracellular signal transduction"/>
    <property type="evidence" value="ECO:0007669"/>
    <property type="project" value="InterPro"/>
</dbReference>
<dbReference type="Gene3D" id="3.30.70.1230">
    <property type="entry name" value="Nucleotide cyclase"/>
    <property type="match status" value="1"/>
</dbReference>
<dbReference type="PANTHER" id="PTHR47691">
    <property type="entry name" value="REGULATOR-RELATED"/>
    <property type="match status" value="1"/>
</dbReference>
<dbReference type="PROSITE" id="PS50125">
    <property type="entry name" value="GUANYLATE_CYCLASE_2"/>
    <property type="match status" value="1"/>
</dbReference>
<dbReference type="InterPro" id="IPR027417">
    <property type="entry name" value="P-loop_NTPase"/>
</dbReference>
<dbReference type="Gene3D" id="3.40.50.300">
    <property type="entry name" value="P-loop containing nucleotide triphosphate hydrolases"/>
    <property type="match status" value="1"/>
</dbReference>
<dbReference type="Proteomes" id="UP000619260">
    <property type="component" value="Unassembled WGS sequence"/>
</dbReference>
<sequence length="867" mass="93397">MSVRMRLPAGLVTFLFTDIEGSTRLAQLLGIRYRDMLSEHRRVLRAALAGGYELFSEGDSLFFAFPDPGAALAACAEAQRRLAAHEWSVPFPPQVRMGLHTGPARPYGGEYATAEVHRAARVAGSAHGGQVLCSSATAALAGELPSGISLRDLGLHRLRGFDSRERLFQLVGPGLVREFPRPRGTLVAPHNLPAALESFVGRAAEQRELARLVEERRLVTVVGPGGAGKTRLAVEVARRRVATCPDGVWFADLADVADPAGVERKVADALGLRPEPGRPLGDTIADYVAARRLLLVLDTCDTHPEAAAALATRVLGGGAGTVVLATGREPLHVPGEVVWRIPAMELGDATRLLAVRAAAARGDRAVPASELPDLTRVAARLDGLPLALELAGARMRLLPAAQVAKRLSDLLGLLDAGRAGTGRHSTMSASLEWSYRTLPPGPARLLRRLSVFHGPVELSTVEAVHGDDPLDPLAVLVDKCLLDRGWNGYRVPETVRGYAVRLLRQAGEENAARDRHVAWCRHTVRAAPPELYHLDPFADEVRAALDWTTSGGSARDGIALVDAFAQWWHERGLAREGRRWLHLVYERASATAEHIPDVEIAGAHRMYAAFVGAEGGYAEQLSFVRRAEELARRAGDPAELVRVLAARGAPLRDLGRDAEAERACREAIDVGRREGVPVEALPAVYCLAQLLWRQGAWDEAADVLAAARPWEQSRPADRARRTVDLLLGLVAVERGDVVAAHDHLLVTLRARMAHGFHAGVCETVAAFAVRCASGGQPLVAARLFGAAQAGRAALHLVPGAMGMYWSRRENDLRERLGDRAFDAAYAEGCALPLAEAVTSAMAVEHPDLVTDAPSWTPRRLDLSTRIL</sequence>
<gene>
    <name evidence="2" type="ORF">Val02_54440</name>
</gene>
<reference evidence="2" key="1">
    <citation type="submission" date="2021-01" db="EMBL/GenBank/DDBJ databases">
        <title>Whole genome shotgun sequence of Virgisporangium aliadipatigenens NBRC 105644.</title>
        <authorList>
            <person name="Komaki H."/>
            <person name="Tamura T."/>
        </authorList>
    </citation>
    <scope>NUCLEOTIDE SEQUENCE</scope>
    <source>
        <strain evidence="2">NBRC 105644</strain>
    </source>
</reference>
<evidence type="ECO:0000259" key="1">
    <source>
        <dbReference type="PROSITE" id="PS50125"/>
    </source>
</evidence>
<dbReference type="Pfam" id="PF25872">
    <property type="entry name" value="HTH_77"/>
    <property type="match status" value="1"/>
</dbReference>
<feature type="domain" description="Guanylate cyclase" evidence="1">
    <location>
        <begin position="13"/>
        <end position="104"/>
    </location>
</feature>
<dbReference type="SUPFAM" id="SSF52540">
    <property type="entry name" value="P-loop containing nucleoside triphosphate hydrolases"/>
    <property type="match status" value="1"/>
</dbReference>
<dbReference type="GO" id="GO:0009190">
    <property type="term" value="P:cyclic nucleotide biosynthetic process"/>
    <property type="evidence" value="ECO:0007669"/>
    <property type="project" value="InterPro"/>
</dbReference>
<dbReference type="InterPro" id="IPR058852">
    <property type="entry name" value="HTH_77"/>
</dbReference>
<dbReference type="PRINTS" id="PR00364">
    <property type="entry name" value="DISEASERSIST"/>
</dbReference>
<dbReference type="GO" id="GO:0004016">
    <property type="term" value="F:adenylate cyclase activity"/>
    <property type="evidence" value="ECO:0007669"/>
    <property type="project" value="UniProtKB-ARBA"/>
</dbReference>
<dbReference type="InterPro" id="IPR029787">
    <property type="entry name" value="Nucleotide_cyclase"/>
</dbReference>
<dbReference type="Gene3D" id="1.25.40.10">
    <property type="entry name" value="Tetratricopeptide repeat domain"/>
    <property type="match status" value="1"/>
</dbReference>
<dbReference type="SUPFAM" id="SSF55073">
    <property type="entry name" value="Nucleotide cyclase"/>
    <property type="match status" value="1"/>
</dbReference>
<dbReference type="RefSeq" id="WP_373317951.1">
    <property type="nucleotide sequence ID" value="NZ_BOPF01000021.1"/>
</dbReference>
<organism evidence="2 3">
    <name type="scientific">Virgisporangium aliadipatigenens</name>
    <dbReference type="NCBI Taxonomy" id="741659"/>
    <lineage>
        <taxon>Bacteria</taxon>
        <taxon>Bacillati</taxon>
        <taxon>Actinomycetota</taxon>
        <taxon>Actinomycetes</taxon>
        <taxon>Micromonosporales</taxon>
        <taxon>Micromonosporaceae</taxon>
        <taxon>Virgisporangium</taxon>
    </lineage>
</organism>
<evidence type="ECO:0000313" key="3">
    <source>
        <dbReference type="Proteomes" id="UP000619260"/>
    </source>
</evidence>
<proteinExistence type="predicted"/>
<keyword evidence="3" id="KW-1185">Reference proteome</keyword>
<dbReference type="SUPFAM" id="SSF48452">
    <property type="entry name" value="TPR-like"/>
    <property type="match status" value="1"/>
</dbReference>
<dbReference type="CDD" id="cd07302">
    <property type="entry name" value="CHD"/>
    <property type="match status" value="1"/>
</dbReference>